<name>A0A4C1XB10_EUMVA</name>
<evidence type="ECO:0000313" key="1">
    <source>
        <dbReference type="EMBL" id="GBP60383.1"/>
    </source>
</evidence>
<dbReference type="AlphaFoldDB" id="A0A4C1XB10"/>
<dbReference type="EMBL" id="BGZK01000786">
    <property type="protein sequence ID" value="GBP60383.1"/>
    <property type="molecule type" value="Genomic_DNA"/>
</dbReference>
<proteinExistence type="predicted"/>
<keyword evidence="2" id="KW-1185">Reference proteome</keyword>
<gene>
    <name evidence="1" type="ORF">EVAR_91419_1</name>
</gene>
<reference evidence="1 2" key="1">
    <citation type="journal article" date="2019" name="Commun. Biol.">
        <title>The bagworm genome reveals a unique fibroin gene that provides high tensile strength.</title>
        <authorList>
            <person name="Kono N."/>
            <person name="Nakamura H."/>
            <person name="Ohtoshi R."/>
            <person name="Tomita M."/>
            <person name="Numata K."/>
            <person name="Arakawa K."/>
        </authorList>
    </citation>
    <scope>NUCLEOTIDE SEQUENCE [LARGE SCALE GENOMIC DNA]</scope>
</reference>
<dbReference type="Proteomes" id="UP000299102">
    <property type="component" value="Unassembled WGS sequence"/>
</dbReference>
<evidence type="ECO:0000313" key="2">
    <source>
        <dbReference type="Proteomes" id="UP000299102"/>
    </source>
</evidence>
<protein>
    <submittedName>
        <fullName evidence="1">Uncharacterized protein</fullName>
    </submittedName>
</protein>
<organism evidence="1 2">
    <name type="scientific">Eumeta variegata</name>
    <name type="common">Bagworm moth</name>
    <name type="synonym">Eumeta japonica</name>
    <dbReference type="NCBI Taxonomy" id="151549"/>
    <lineage>
        <taxon>Eukaryota</taxon>
        <taxon>Metazoa</taxon>
        <taxon>Ecdysozoa</taxon>
        <taxon>Arthropoda</taxon>
        <taxon>Hexapoda</taxon>
        <taxon>Insecta</taxon>
        <taxon>Pterygota</taxon>
        <taxon>Neoptera</taxon>
        <taxon>Endopterygota</taxon>
        <taxon>Lepidoptera</taxon>
        <taxon>Glossata</taxon>
        <taxon>Ditrysia</taxon>
        <taxon>Tineoidea</taxon>
        <taxon>Psychidae</taxon>
        <taxon>Oiketicinae</taxon>
        <taxon>Eumeta</taxon>
    </lineage>
</organism>
<comment type="caution">
    <text evidence="1">The sequence shown here is derived from an EMBL/GenBank/DDBJ whole genome shotgun (WGS) entry which is preliminary data.</text>
</comment>
<accession>A0A4C1XB10</accession>
<sequence length="72" mass="8160">MSDKSRRSSRQSQWMWRGAVDSAGAAYVCDVKRRADATLLNVRLDCKPERRAPRSAAIRRRVAAHVTNSNFV</sequence>